<organism evidence="2">
    <name type="scientific">Methylobacterium bullatum</name>
    <dbReference type="NCBI Taxonomy" id="570505"/>
    <lineage>
        <taxon>Bacteria</taxon>
        <taxon>Pseudomonadati</taxon>
        <taxon>Pseudomonadota</taxon>
        <taxon>Alphaproteobacteria</taxon>
        <taxon>Hyphomicrobiales</taxon>
        <taxon>Methylobacteriaceae</taxon>
        <taxon>Methylobacterium</taxon>
    </lineage>
</organism>
<evidence type="ECO:0000256" key="1">
    <source>
        <dbReference type="SAM" id="MobiDB-lite"/>
    </source>
</evidence>
<dbReference type="AlphaFoldDB" id="A0A679KBH7"/>
<evidence type="ECO:0000313" key="2">
    <source>
        <dbReference type="EMBL" id="CAA2144419.1"/>
    </source>
</evidence>
<gene>
    <name evidence="2" type="ORF">MBLL_03542</name>
</gene>
<accession>A0A679KBH7</accession>
<proteinExistence type="predicted"/>
<feature type="region of interest" description="Disordered" evidence="1">
    <location>
        <begin position="1"/>
        <end position="48"/>
    </location>
</feature>
<reference evidence="2" key="1">
    <citation type="submission" date="2019-12" db="EMBL/GenBank/DDBJ databases">
        <authorList>
            <person name="Cremers G."/>
        </authorList>
    </citation>
    <scope>NUCLEOTIDE SEQUENCE</scope>
    <source>
        <strain evidence="2">Mbul2</strain>
    </source>
</reference>
<protein>
    <submittedName>
        <fullName evidence="2">Uncharacterized protein</fullName>
    </submittedName>
</protein>
<dbReference type="RefSeq" id="WP_339164178.1">
    <property type="nucleotide sequence ID" value="NZ_LR743511.1"/>
</dbReference>
<dbReference type="EMBL" id="LR743511">
    <property type="protein sequence ID" value="CAA2144419.1"/>
    <property type="molecule type" value="Genomic_DNA"/>
</dbReference>
<sequence length="48" mass="5184">MRLAGGRYTAVGDANQDQIRDPDPICPGQVSVLPSEDVDDAVRDEKRG</sequence>
<name>A0A679KBH7_9HYPH</name>